<feature type="domain" description="Peptide methionine sulphoxide reductase MsrA" evidence="5">
    <location>
        <begin position="4"/>
        <end position="155"/>
    </location>
</feature>
<dbReference type="Pfam" id="PF01625">
    <property type="entry name" value="PMSR"/>
    <property type="match status" value="1"/>
</dbReference>
<gene>
    <name evidence="4 6" type="primary">msrA</name>
    <name evidence="6" type="ORF">G3R48_07930</name>
</gene>
<dbReference type="GO" id="GO:0008113">
    <property type="term" value="F:peptide-methionine (S)-S-oxide reductase activity"/>
    <property type="evidence" value="ECO:0007669"/>
    <property type="project" value="UniProtKB-EC"/>
</dbReference>
<evidence type="ECO:0000256" key="1">
    <source>
        <dbReference type="ARBA" id="ARBA00023002"/>
    </source>
</evidence>
<dbReference type="NCBIfam" id="TIGR00401">
    <property type="entry name" value="msrA"/>
    <property type="match status" value="1"/>
</dbReference>
<dbReference type="SUPFAM" id="SSF55068">
    <property type="entry name" value="Peptide methionine sulfoxide reductase"/>
    <property type="match status" value="1"/>
</dbReference>
<organism evidence="6 7">
    <name type="scientific">Shewanella intestini</name>
    <dbReference type="NCBI Taxonomy" id="2017544"/>
    <lineage>
        <taxon>Bacteria</taxon>
        <taxon>Pseudomonadati</taxon>
        <taxon>Pseudomonadota</taxon>
        <taxon>Gammaproteobacteria</taxon>
        <taxon>Alteromonadales</taxon>
        <taxon>Shewanellaceae</taxon>
        <taxon>Shewanella</taxon>
    </lineage>
</organism>
<evidence type="ECO:0000313" key="6">
    <source>
        <dbReference type="EMBL" id="MBR9727912.1"/>
    </source>
</evidence>
<keyword evidence="7" id="KW-1185">Reference proteome</keyword>
<comment type="catalytic activity">
    <reaction evidence="2 4">
        <text>L-methionyl-[protein] + [thioredoxin]-disulfide + H2O = L-methionyl-(S)-S-oxide-[protein] + [thioredoxin]-dithiol</text>
        <dbReference type="Rhea" id="RHEA:14217"/>
        <dbReference type="Rhea" id="RHEA-COMP:10698"/>
        <dbReference type="Rhea" id="RHEA-COMP:10700"/>
        <dbReference type="Rhea" id="RHEA-COMP:12313"/>
        <dbReference type="Rhea" id="RHEA-COMP:12315"/>
        <dbReference type="ChEBI" id="CHEBI:15377"/>
        <dbReference type="ChEBI" id="CHEBI:16044"/>
        <dbReference type="ChEBI" id="CHEBI:29950"/>
        <dbReference type="ChEBI" id="CHEBI:44120"/>
        <dbReference type="ChEBI" id="CHEBI:50058"/>
        <dbReference type="EC" id="1.8.4.11"/>
    </reaction>
</comment>
<evidence type="ECO:0000256" key="4">
    <source>
        <dbReference type="HAMAP-Rule" id="MF_01401"/>
    </source>
</evidence>
<dbReference type="Gene3D" id="3.30.1060.10">
    <property type="entry name" value="Peptide methionine sulphoxide reductase MsrA"/>
    <property type="match status" value="1"/>
</dbReference>
<dbReference type="EC" id="1.8.4.11" evidence="4"/>
<dbReference type="RefSeq" id="WP_153663547.1">
    <property type="nucleotide sequence ID" value="NZ_JAAIKR010000005.1"/>
</dbReference>
<proteinExistence type="inferred from homology"/>
<protein>
    <recommendedName>
        <fullName evidence="4">Peptide methionine sulfoxide reductase MsrA</fullName>
        <shortName evidence="4">Protein-methionine-S-oxide reductase</shortName>
        <ecNumber evidence="4">1.8.4.11</ecNumber>
    </recommendedName>
    <alternativeName>
        <fullName evidence="4">Peptide-methionine (S)-S-oxide reductase</fullName>
        <shortName evidence="4">Peptide Met(O) reductase</shortName>
    </alternativeName>
</protein>
<dbReference type="PANTHER" id="PTHR43774">
    <property type="entry name" value="PEPTIDE METHIONINE SULFOXIDE REDUCTASE"/>
    <property type="match status" value="1"/>
</dbReference>
<comment type="similarity">
    <text evidence="4">Belongs to the MsrA Met sulfoxide reductase family.</text>
</comment>
<dbReference type="Proteomes" id="UP000811844">
    <property type="component" value="Unassembled WGS sequence"/>
</dbReference>
<evidence type="ECO:0000259" key="5">
    <source>
        <dbReference type="Pfam" id="PF01625"/>
    </source>
</evidence>
<dbReference type="HAMAP" id="MF_01401">
    <property type="entry name" value="MsrA"/>
    <property type="match status" value="1"/>
</dbReference>
<dbReference type="InterPro" id="IPR002569">
    <property type="entry name" value="Met_Sox_Rdtase_MsrA_dom"/>
</dbReference>
<comment type="function">
    <text evidence="4">Has an important function as a repair enzyme for proteins that have been inactivated by oxidation. Catalyzes the reversible oxidation-reduction of methionine sulfoxide in proteins to methionine.</text>
</comment>
<dbReference type="InterPro" id="IPR036509">
    <property type="entry name" value="Met_Sox_Rdtase_MsrA_sf"/>
</dbReference>
<dbReference type="PANTHER" id="PTHR43774:SF1">
    <property type="entry name" value="PEPTIDE METHIONINE SULFOXIDE REDUCTASE MSRA 2"/>
    <property type="match status" value="1"/>
</dbReference>
<name>A0ABS5I1N2_9GAMM</name>
<feature type="active site" evidence="4">
    <location>
        <position position="10"/>
    </location>
</feature>
<evidence type="ECO:0000256" key="2">
    <source>
        <dbReference type="ARBA" id="ARBA00047806"/>
    </source>
</evidence>
<dbReference type="EMBL" id="JAAIKR010000005">
    <property type="protein sequence ID" value="MBR9727912.1"/>
    <property type="molecule type" value="Genomic_DNA"/>
</dbReference>
<evidence type="ECO:0000313" key="7">
    <source>
        <dbReference type="Proteomes" id="UP000811844"/>
    </source>
</evidence>
<comment type="caution">
    <text evidence="6">The sequence shown here is derived from an EMBL/GenBank/DDBJ whole genome shotgun (WGS) entry which is preliminary data.</text>
</comment>
<evidence type="ECO:0000256" key="3">
    <source>
        <dbReference type="ARBA" id="ARBA00048782"/>
    </source>
</evidence>
<accession>A0ABS5I1N2</accession>
<comment type="catalytic activity">
    <reaction evidence="3 4">
        <text>[thioredoxin]-disulfide + L-methionine + H2O = L-methionine (S)-S-oxide + [thioredoxin]-dithiol</text>
        <dbReference type="Rhea" id="RHEA:19993"/>
        <dbReference type="Rhea" id="RHEA-COMP:10698"/>
        <dbReference type="Rhea" id="RHEA-COMP:10700"/>
        <dbReference type="ChEBI" id="CHEBI:15377"/>
        <dbReference type="ChEBI" id="CHEBI:29950"/>
        <dbReference type="ChEBI" id="CHEBI:50058"/>
        <dbReference type="ChEBI" id="CHEBI:57844"/>
        <dbReference type="ChEBI" id="CHEBI:58772"/>
        <dbReference type="EC" id="1.8.4.11"/>
    </reaction>
</comment>
<sequence length="159" mass="17924">MAVATFGAGCFWGVEYFFREVNGVTNATCGYMGGRDGEATYEQVKQGSTGHAEVVRVEFDPAIVSFETLLDIFWSNHNPTTLNQQGDDIGEQYRSTIFYCNVEQQQQANESKNNLIASNKWQGKPIVTQIVAAQTFYRAEEYHQQYLAKNNLPSCHISF</sequence>
<keyword evidence="1 4" id="KW-0560">Oxidoreductase</keyword>
<reference evidence="6 7" key="1">
    <citation type="submission" date="2020-02" db="EMBL/GenBank/DDBJ databases">
        <title>Shewanella WXL01 sp. nov., a marine bacterium isolated from green algae in Luhuitou Fringing Reef (Northern South China Sea).</title>
        <authorList>
            <person name="Wang X."/>
        </authorList>
    </citation>
    <scope>NUCLEOTIDE SEQUENCE [LARGE SCALE GENOMIC DNA]</scope>
    <source>
        <strain evidence="6 7">MCCC 1A01895</strain>
    </source>
</reference>